<accession>A0A381DIL4</accession>
<dbReference type="RefSeq" id="WP_201261371.1">
    <property type="nucleotide sequence ID" value="NZ_CP043427.1"/>
</dbReference>
<keyword evidence="2" id="KW-1185">Reference proteome</keyword>
<dbReference type="GO" id="GO:0016740">
    <property type="term" value="F:transferase activity"/>
    <property type="evidence" value="ECO:0007669"/>
    <property type="project" value="UniProtKB-KW"/>
</dbReference>
<dbReference type="EMBL" id="UFVD01000001">
    <property type="protein sequence ID" value="SUX10529.1"/>
    <property type="molecule type" value="Genomic_DNA"/>
</dbReference>
<sequence length="65" mass="8072">MKLESGVRDFRLMDRVVVDELVKMNEYHRFSKMMFEWVGFDRVCLEYEYEKRAAVETSWSFFRTF</sequence>
<name>A0A381DIL4_9BACT</name>
<dbReference type="AlphaFoldDB" id="A0A381DIL4"/>
<proteinExistence type="predicted"/>
<keyword evidence="1" id="KW-0808">Transferase</keyword>
<reference evidence="1 2" key="1">
    <citation type="submission" date="2018-06" db="EMBL/GenBank/DDBJ databases">
        <authorList>
            <consortium name="Pathogen Informatics"/>
            <person name="Doyle S."/>
        </authorList>
    </citation>
    <scope>NUCLEOTIDE SEQUENCE [LARGE SCALE GENOMIC DNA]</scope>
    <source>
        <strain evidence="1 2">NCTC12475</strain>
    </source>
</reference>
<gene>
    <name evidence="1" type="ORF">NCTC12475_00726</name>
</gene>
<protein>
    <submittedName>
        <fullName evidence="1">Glycosyl transferase family protein</fullName>
    </submittedName>
</protein>
<dbReference type="Proteomes" id="UP000254920">
    <property type="component" value="Unassembled WGS sequence"/>
</dbReference>
<organism evidence="1 2">
    <name type="scientific">Campylobacter sputorum subsp. sputorum</name>
    <dbReference type="NCBI Taxonomy" id="32024"/>
    <lineage>
        <taxon>Bacteria</taxon>
        <taxon>Pseudomonadati</taxon>
        <taxon>Campylobacterota</taxon>
        <taxon>Epsilonproteobacteria</taxon>
        <taxon>Campylobacterales</taxon>
        <taxon>Campylobacteraceae</taxon>
        <taxon>Campylobacter</taxon>
    </lineage>
</organism>
<evidence type="ECO:0000313" key="2">
    <source>
        <dbReference type="Proteomes" id="UP000254920"/>
    </source>
</evidence>
<evidence type="ECO:0000313" key="1">
    <source>
        <dbReference type="EMBL" id="SUX10529.1"/>
    </source>
</evidence>
<dbReference type="GeneID" id="93091583"/>